<name>A0A9Q0XC88_9SAUR</name>
<dbReference type="Proteomes" id="UP001142489">
    <property type="component" value="Unassembled WGS sequence"/>
</dbReference>
<dbReference type="OrthoDB" id="10068367at2759"/>
<feature type="region of interest" description="Disordered" evidence="1">
    <location>
        <begin position="53"/>
        <end position="74"/>
    </location>
</feature>
<dbReference type="AlphaFoldDB" id="A0A9Q0XC88"/>
<organism evidence="2 3">
    <name type="scientific">Phrynocephalus forsythii</name>
    <dbReference type="NCBI Taxonomy" id="171643"/>
    <lineage>
        <taxon>Eukaryota</taxon>
        <taxon>Metazoa</taxon>
        <taxon>Chordata</taxon>
        <taxon>Craniata</taxon>
        <taxon>Vertebrata</taxon>
        <taxon>Euteleostomi</taxon>
        <taxon>Lepidosauria</taxon>
        <taxon>Squamata</taxon>
        <taxon>Bifurcata</taxon>
        <taxon>Unidentata</taxon>
        <taxon>Episquamata</taxon>
        <taxon>Toxicofera</taxon>
        <taxon>Iguania</taxon>
        <taxon>Acrodonta</taxon>
        <taxon>Agamidae</taxon>
        <taxon>Agaminae</taxon>
        <taxon>Phrynocephalus</taxon>
    </lineage>
</organism>
<evidence type="ECO:0000256" key="1">
    <source>
        <dbReference type="SAM" id="MobiDB-lite"/>
    </source>
</evidence>
<accession>A0A9Q0XC88</accession>
<keyword evidence="3" id="KW-1185">Reference proteome</keyword>
<reference evidence="2" key="1">
    <citation type="journal article" date="2023" name="DNA Res.">
        <title>Chromosome-level genome assembly of Phrynocephalus forsythii using third-generation DNA sequencing and Hi-C analysis.</title>
        <authorList>
            <person name="Qi Y."/>
            <person name="Zhao W."/>
            <person name="Zhao Y."/>
            <person name="Niu C."/>
            <person name="Cao S."/>
            <person name="Zhang Y."/>
        </authorList>
    </citation>
    <scope>NUCLEOTIDE SEQUENCE</scope>
    <source>
        <tissue evidence="2">Muscle</tissue>
    </source>
</reference>
<protein>
    <submittedName>
        <fullName evidence="2">Uncharacterized protein</fullName>
    </submittedName>
</protein>
<proteinExistence type="predicted"/>
<feature type="compositionally biased region" description="Basic and acidic residues" evidence="1">
    <location>
        <begin position="56"/>
        <end position="74"/>
    </location>
</feature>
<sequence>MVQRDLFISGGKKINKRKRPICELPIANFHREEKSTGPIQQLPASLTSKLQFSLTGEREKDGDKAEKGTSDPCF</sequence>
<gene>
    <name evidence="2" type="ORF">JRQ81_008153</name>
</gene>
<evidence type="ECO:0000313" key="3">
    <source>
        <dbReference type="Proteomes" id="UP001142489"/>
    </source>
</evidence>
<dbReference type="EMBL" id="JAPFRF010000017">
    <property type="protein sequence ID" value="KAJ7308879.1"/>
    <property type="molecule type" value="Genomic_DNA"/>
</dbReference>
<evidence type="ECO:0000313" key="2">
    <source>
        <dbReference type="EMBL" id="KAJ7308879.1"/>
    </source>
</evidence>
<comment type="caution">
    <text evidence="2">The sequence shown here is derived from an EMBL/GenBank/DDBJ whole genome shotgun (WGS) entry which is preliminary data.</text>
</comment>